<feature type="region of interest" description="Disordered" evidence="1">
    <location>
        <begin position="811"/>
        <end position="937"/>
    </location>
</feature>
<feature type="compositionally biased region" description="Polar residues" evidence="1">
    <location>
        <begin position="346"/>
        <end position="355"/>
    </location>
</feature>
<dbReference type="CDD" id="cd11282">
    <property type="entry name" value="ADF_coactosin_like"/>
    <property type="match status" value="1"/>
</dbReference>
<feature type="compositionally biased region" description="Basic and acidic residues" evidence="1">
    <location>
        <begin position="363"/>
        <end position="373"/>
    </location>
</feature>
<feature type="compositionally biased region" description="Polar residues" evidence="1">
    <location>
        <begin position="827"/>
        <end position="850"/>
    </location>
</feature>
<feature type="compositionally biased region" description="Low complexity" evidence="1">
    <location>
        <begin position="1116"/>
        <end position="1127"/>
    </location>
</feature>
<feature type="compositionally biased region" description="Basic and acidic residues" evidence="1">
    <location>
        <begin position="407"/>
        <end position="428"/>
    </location>
</feature>
<organism evidence="2 3">
    <name type="scientific">Neoarthrinium moseri</name>
    <dbReference type="NCBI Taxonomy" id="1658444"/>
    <lineage>
        <taxon>Eukaryota</taxon>
        <taxon>Fungi</taxon>
        <taxon>Dikarya</taxon>
        <taxon>Ascomycota</taxon>
        <taxon>Pezizomycotina</taxon>
        <taxon>Sordariomycetes</taxon>
        <taxon>Xylariomycetidae</taxon>
        <taxon>Amphisphaeriales</taxon>
        <taxon>Apiosporaceae</taxon>
        <taxon>Neoarthrinium</taxon>
    </lineage>
</organism>
<name>A0A9Q0AV08_9PEZI</name>
<feature type="compositionally biased region" description="Basic and acidic residues" evidence="1">
    <location>
        <begin position="971"/>
        <end position="989"/>
    </location>
</feature>
<evidence type="ECO:0000313" key="3">
    <source>
        <dbReference type="Proteomes" id="UP000829685"/>
    </source>
</evidence>
<feature type="region of interest" description="Disordered" evidence="1">
    <location>
        <begin position="450"/>
        <end position="694"/>
    </location>
</feature>
<sequence>MSLNGLDNAAVKEAHEAATAEPGGWFLLKYASRDEVDVYGRGTGGIVEMRNALANYEDPSPLYGFLKYRRRNVILKYQPEDCSRLVQARATVHFNAVCERFAPYNTTFEITTAKELKDTKLSAACSLHTASGSSSSSNSSLRRRRLIEITEEEEEEERERKRQSIVQEERPGTAGDITAAGPPPSSPPEPAVVLDKEQLNRPQEPNFASTAEEPTFEGVRPTSPAKSDFHVQENRRLSSQTARPDLFSYSTYTYGKPKVKLAPRPSLEANKRPHTAGTFRPVAALPAGFKLASKGSKRGRSGSRDKTDEEADLEQDASELPALNTSITIPEVPAESEATTLPPRPNTSSGASVQSVPAMVSAKDNKMTPEKARLMKAMKMREQRKKMSIMTSAPAPIAEVPVAPVVEKIEESSEQLHAEETAEAHDDDSQLSLSHADSAIAVDLPTPLTVSTEATADDTFTDSHPASPTVASSEIGESTKASSLSDSTDETIQATKEAELDYNDKGRDTEADLATNLSKSSDSAEPETHDGIGAHEITPVTSEIERVPEAREAASKTIEPETIMQSIEVEDASPSKLDVRSQEVGSPQDGEESPKSPYGIPVSKFSSNDKSPTTPSLKSKFSTQDLKVPSEPVPALPTLITPPTAAPTPDLPHVEGDRSDAPSPDPSHLVPARSAKHKISPIRTDLARETPESEISDPLLDDALMDELQAATVQEAVMISKSPITPVFPSTSPKRPHTMADTKPPPSRAFSNPMRGPLLSPGDVSSSSARSVSAGGAAFLHSITRQPSNAGLSTKKGTGNSIAQRIKALEQLSGKSSSEDLKAKSSAPATSFISVRKQQSIRDSSKSPSLTEPARPVSRKSPTPDRTREESPEVSSNVAPRSRSGSVASRLSMFQHGAQQPRGRPESIQVTARIVRDPNQSFPRRPASKDPEEYNSAELRQSPLVVDHLKAMPEAIPASQPEPAQLPAVDTPKETIQERRLSRDRKASVSEDEVGLKRRTSLSIVKDFIKERRQSITSKSTDNLAALSPAPTSAKSPSRPPSVHQTSGSSLARRLSISSRRSSFSRENDNSTPLMSPSAVTDASSDDADKASLGDKKSKSRTQRFMRRLSNSLGGTRKTLTPNTPTTVREEDEVIGGPSAGISRTTAQPALAAYMGDVNVQFPDNLLWKRRSLCLDAQGFLILSAVQGAASSGTEKSGIKRYHLSDFRQPYIPDVDVQELPNSICLDFVEGSSLQLACEDRPGQKHVLTALQDAHQTHNSFGH</sequence>
<feature type="compositionally biased region" description="Polar residues" evidence="1">
    <location>
        <begin position="237"/>
        <end position="246"/>
    </location>
</feature>
<feature type="compositionally biased region" description="Basic residues" evidence="1">
    <location>
        <begin position="374"/>
        <end position="387"/>
    </location>
</feature>
<gene>
    <name evidence="2" type="ORF">JX265_001869</name>
</gene>
<evidence type="ECO:0000313" key="2">
    <source>
        <dbReference type="EMBL" id="KAI1880248.1"/>
    </source>
</evidence>
<feature type="compositionally biased region" description="Polar residues" evidence="1">
    <location>
        <begin position="873"/>
        <end position="889"/>
    </location>
</feature>
<feature type="region of interest" description="Disordered" evidence="1">
    <location>
        <begin position="127"/>
        <end position="246"/>
    </location>
</feature>
<dbReference type="Proteomes" id="UP000829685">
    <property type="component" value="Unassembled WGS sequence"/>
</dbReference>
<feature type="region of interest" description="Disordered" evidence="1">
    <location>
        <begin position="955"/>
        <end position="1141"/>
    </location>
</feature>
<accession>A0A9Q0AV08</accession>
<feature type="compositionally biased region" description="Pro residues" evidence="1">
    <location>
        <begin position="181"/>
        <end position="190"/>
    </location>
</feature>
<comment type="caution">
    <text evidence="2">The sequence shown here is derived from an EMBL/GenBank/DDBJ whole genome shotgun (WGS) entry which is preliminary data.</text>
</comment>
<dbReference type="Gene3D" id="3.40.20.10">
    <property type="entry name" value="Severin"/>
    <property type="match status" value="1"/>
</dbReference>
<protein>
    <recommendedName>
        <fullName evidence="4">GPI-anchored cell surface glycoprotein</fullName>
    </recommendedName>
</protein>
<feature type="region of interest" description="Disordered" evidence="1">
    <location>
        <begin position="263"/>
        <end position="438"/>
    </location>
</feature>
<dbReference type="AlphaFoldDB" id="A0A9Q0AV08"/>
<feature type="compositionally biased region" description="Basic residues" evidence="1">
    <location>
        <begin position="1098"/>
        <end position="1107"/>
    </location>
</feature>
<feature type="compositionally biased region" description="Basic and acidic residues" evidence="1">
    <location>
        <begin position="496"/>
        <end position="510"/>
    </location>
</feature>
<feature type="compositionally biased region" description="Low complexity" evidence="1">
    <location>
        <begin position="393"/>
        <end position="406"/>
    </location>
</feature>
<feature type="compositionally biased region" description="Low complexity" evidence="1">
    <location>
        <begin position="131"/>
        <end position="140"/>
    </location>
</feature>
<feature type="compositionally biased region" description="Low complexity" evidence="1">
    <location>
        <begin position="1047"/>
        <end position="1062"/>
    </location>
</feature>
<feature type="region of interest" description="Disordered" evidence="1">
    <location>
        <begin position="724"/>
        <end position="774"/>
    </location>
</feature>
<keyword evidence="3" id="KW-1185">Reference proteome</keyword>
<feature type="compositionally biased region" description="Polar residues" evidence="1">
    <location>
        <begin position="604"/>
        <end position="625"/>
    </location>
</feature>
<dbReference type="SUPFAM" id="SSF55753">
    <property type="entry name" value="Actin depolymerizing proteins"/>
    <property type="match status" value="1"/>
</dbReference>
<evidence type="ECO:0000256" key="1">
    <source>
        <dbReference type="SAM" id="MobiDB-lite"/>
    </source>
</evidence>
<feature type="compositionally biased region" description="Basic and acidic residues" evidence="1">
    <location>
        <begin position="158"/>
        <end position="171"/>
    </location>
</feature>
<feature type="compositionally biased region" description="Polar residues" evidence="1">
    <location>
        <begin position="200"/>
        <end position="209"/>
    </location>
</feature>
<feature type="compositionally biased region" description="Basic and acidic residues" evidence="1">
    <location>
        <begin position="1087"/>
        <end position="1097"/>
    </location>
</feature>
<dbReference type="EMBL" id="JAFIMR010000003">
    <property type="protein sequence ID" value="KAI1880248.1"/>
    <property type="molecule type" value="Genomic_DNA"/>
</dbReference>
<feature type="compositionally biased region" description="Polar residues" evidence="1">
    <location>
        <begin position="462"/>
        <end position="494"/>
    </location>
</feature>
<evidence type="ECO:0008006" key="4">
    <source>
        <dbReference type="Google" id="ProtNLM"/>
    </source>
</evidence>
<feature type="compositionally biased region" description="Low complexity" evidence="1">
    <location>
        <begin position="764"/>
        <end position="774"/>
    </location>
</feature>
<feature type="compositionally biased region" description="Basic and acidic residues" evidence="1">
    <location>
        <begin position="543"/>
        <end position="554"/>
    </location>
</feature>
<feature type="compositionally biased region" description="Basic and acidic residues" evidence="1">
    <location>
        <begin position="227"/>
        <end position="236"/>
    </location>
</feature>
<reference evidence="2" key="1">
    <citation type="submission" date="2021-03" db="EMBL/GenBank/DDBJ databases">
        <title>Revisited historic fungal species revealed as producer of novel bioactive compounds through whole genome sequencing and comparative genomics.</title>
        <authorList>
            <person name="Vignolle G.A."/>
            <person name="Hochenegger N."/>
            <person name="Mach R.L."/>
            <person name="Mach-Aigner A.R."/>
            <person name="Javad Rahimi M."/>
            <person name="Salim K.A."/>
            <person name="Chan C.M."/>
            <person name="Lim L.B.L."/>
            <person name="Cai F."/>
            <person name="Druzhinina I.S."/>
            <person name="U'Ren J.M."/>
            <person name="Derntl C."/>
        </authorList>
    </citation>
    <scope>NUCLEOTIDE SEQUENCE</scope>
    <source>
        <strain evidence="2">TUCIM 5799</strain>
    </source>
</reference>
<dbReference type="InterPro" id="IPR029006">
    <property type="entry name" value="ADF-H/Gelsolin-like_dom_sf"/>
</dbReference>
<feature type="compositionally biased region" description="Acidic residues" evidence="1">
    <location>
        <begin position="308"/>
        <end position="317"/>
    </location>
</feature>
<proteinExistence type="predicted"/>
<feature type="compositionally biased region" description="Basic and acidic residues" evidence="1">
    <location>
        <begin position="862"/>
        <end position="871"/>
    </location>
</feature>